<evidence type="ECO:0000256" key="1">
    <source>
        <dbReference type="ARBA" id="ARBA00004141"/>
    </source>
</evidence>
<evidence type="ECO:0000313" key="8">
    <source>
        <dbReference type="EMBL" id="WOL11233.1"/>
    </source>
</evidence>
<accession>A0AAQ3QJ50</accession>
<evidence type="ECO:0000256" key="6">
    <source>
        <dbReference type="SAM" id="Phobius"/>
    </source>
</evidence>
<keyword evidence="3 6" id="KW-0812">Transmembrane</keyword>
<dbReference type="PANTHER" id="PTHR48020:SF12">
    <property type="entry name" value="PROTON MYO-INOSITOL COTRANSPORTER"/>
    <property type="match status" value="1"/>
</dbReference>
<dbReference type="InterPro" id="IPR036259">
    <property type="entry name" value="MFS_trans_sf"/>
</dbReference>
<evidence type="ECO:0000313" key="9">
    <source>
        <dbReference type="Proteomes" id="UP001327560"/>
    </source>
</evidence>
<dbReference type="InterPro" id="IPR020846">
    <property type="entry name" value="MFS_dom"/>
</dbReference>
<keyword evidence="4 6" id="KW-1133">Transmembrane helix</keyword>
<evidence type="ECO:0000256" key="2">
    <source>
        <dbReference type="ARBA" id="ARBA00022448"/>
    </source>
</evidence>
<dbReference type="GO" id="GO:0016020">
    <property type="term" value="C:membrane"/>
    <property type="evidence" value="ECO:0007669"/>
    <property type="project" value="UniProtKB-SubCell"/>
</dbReference>
<dbReference type="PROSITE" id="PS50850">
    <property type="entry name" value="MFS"/>
    <property type="match status" value="1"/>
</dbReference>
<evidence type="ECO:0000256" key="5">
    <source>
        <dbReference type="ARBA" id="ARBA00023136"/>
    </source>
</evidence>
<keyword evidence="5 6" id="KW-0472">Membrane</keyword>
<dbReference type="Gene3D" id="1.20.1250.20">
    <property type="entry name" value="MFS general substrate transporter like domains"/>
    <property type="match status" value="1"/>
</dbReference>
<reference evidence="8 9" key="1">
    <citation type="submission" date="2023-10" db="EMBL/GenBank/DDBJ databases">
        <title>Chromosome-scale genome assembly provides insights into flower coloration mechanisms of Canna indica.</title>
        <authorList>
            <person name="Li C."/>
        </authorList>
    </citation>
    <scope>NUCLEOTIDE SEQUENCE [LARGE SCALE GENOMIC DNA]</scope>
    <source>
        <tissue evidence="8">Flower</tissue>
    </source>
</reference>
<dbReference type="InterPro" id="IPR050814">
    <property type="entry name" value="Myo-inositol_Transporter"/>
</dbReference>
<comment type="subcellular location">
    <subcellularLocation>
        <location evidence="1">Membrane</location>
        <topology evidence="1">Multi-pass membrane protein</topology>
    </subcellularLocation>
</comment>
<feature type="domain" description="Major facilitator superfamily (MFS) profile" evidence="7">
    <location>
        <begin position="1"/>
        <end position="112"/>
    </location>
</feature>
<organism evidence="8 9">
    <name type="scientific">Canna indica</name>
    <name type="common">Indian-shot</name>
    <dbReference type="NCBI Taxonomy" id="4628"/>
    <lineage>
        <taxon>Eukaryota</taxon>
        <taxon>Viridiplantae</taxon>
        <taxon>Streptophyta</taxon>
        <taxon>Embryophyta</taxon>
        <taxon>Tracheophyta</taxon>
        <taxon>Spermatophyta</taxon>
        <taxon>Magnoliopsida</taxon>
        <taxon>Liliopsida</taxon>
        <taxon>Zingiberales</taxon>
        <taxon>Cannaceae</taxon>
        <taxon>Canna</taxon>
    </lineage>
</organism>
<gene>
    <name evidence="8" type="ORF">Cni_G19995</name>
</gene>
<sequence length="112" mass="11917">MNATNTIVGIFLIDRCSRCKITLTSLACVILSLLILSGALSLQSFGVENGSSYEHNLHGSSKSNIGWFVVIGLALYIASFSPGMGHVPWVVNSEIYLEAYRGVCGGMSATTN</sequence>
<dbReference type="GO" id="GO:0022857">
    <property type="term" value="F:transmembrane transporter activity"/>
    <property type="evidence" value="ECO:0007669"/>
    <property type="project" value="InterPro"/>
</dbReference>
<dbReference type="AlphaFoldDB" id="A0AAQ3QJ50"/>
<keyword evidence="2" id="KW-0813">Transport</keyword>
<name>A0AAQ3QJ50_9LILI</name>
<dbReference type="Pfam" id="PF00083">
    <property type="entry name" value="Sugar_tr"/>
    <property type="match status" value="1"/>
</dbReference>
<keyword evidence="9" id="KW-1185">Reference proteome</keyword>
<evidence type="ECO:0000256" key="3">
    <source>
        <dbReference type="ARBA" id="ARBA00022692"/>
    </source>
</evidence>
<evidence type="ECO:0000259" key="7">
    <source>
        <dbReference type="PROSITE" id="PS50850"/>
    </source>
</evidence>
<dbReference type="InterPro" id="IPR005828">
    <property type="entry name" value="MFS_sugar_transport-like"/>
</dbReference>
<feature type="transmembrane region" description="Helical" evidence="6">
    <location>
        <begin position="21"/>
        <end position="45"/>
    </location>
</feature>
<dbReference type="EMBL" id="CP136895">
    <property type="protein sequence ID" value="WOL11233.1"/>
    <property type="molecule type" value="Genomic_DNA"/>
</dbReference>
<proteinExistence type="predicted"/>
<dbReference type="PANTHER" id="PTHR48020">
    <property type="entry name" value="PROTON MYO-INOSITOL COTRANSPORTER"/>
    <property type="match status" value="1"/>
</dbReference>
<protein>
    <recommendedName>
        <fullName evidence="7">Major facilitator superfamily (MFS) profile domain-containing protein</fullName>
    </recommendedName>
</protein>
<evidence type="ECO:0000256" key="4">
    <source>
        <dbReference type="ARBA" id="ARBA00022989"/>
    </source>
</evidence>
<dbReference type="Proteomes" id="UP001327560">
    <property type="component" value="Chromosome 6"/>
</dbReference>
<feature type="transmembrane region" description="Helical" evidence="6">
    <location>
        <begin position="65"/>
        <end position="91"/>
    </location>
</feature>